<dbReference type="SUPFAM" id="SSF53383">
    <property type="entry name" value="PLP-dependent transferases"/>
    <property type="match status" value="1"/>
</dbReference>
<dbReference type="InterPro" id="IPR015424">
    <property type="entry name" value="PyrdxlP-dep_Trfase"/>
</dbReference>
<gene>
    <name evidence="9" type="ORF">CD039_00005</name>
</gene>
<reference evidence="9 10" key="1">
    <citation type="submission" date="2017-08" db="EMBL/GenBank/DDBJ databases">
        <title>Draft genome sequences of 64 type strains of genus Staph aureus.</title>
        <authorList>
            <person name="Cole K."/>
            <person name="Golubchik T."/>
            <person name="Russell J."/>
            <person name="Foster D."/>
            <person name="Llewelyn M."/>
            <person name="Wilson D."/>
            <person name="Crook D."/>
            <person name="Paul J."/>
        </authorList>
    </citation>
    <scope>NUCLEOTIDE SEQUENCE [LARGE SCALE GENOMIC DNA]</scope>
    <source>
        <strain evidence="9 10">DSM 29875</strain>
    </source>
</reference>
<dbReference type="InterPro" id="IPR000524">
    <property type="entry name" value="Tscrpt_reg_HTH_GntR"/>
</dbReference>
<dbReference type="CDD" id="cd00609">
    <property type="entry name" value="AAT_like"/>
    <property type="match status" value="1"/>
</dbReference>
<comment type="caution">
    <text evidence="9">The sequence shown here is derived from an EMBL/GenBank/DDBJ whole genome shotgun (WGS) entry which is preliminary data.</text>
</comment>
<keyword evidence="3 9" id="KW-0032">Aminotransferase</keyword>
<dbReference type="InterPro" id="IPR004839">
    <property type="entry name" value="Aminotransferase_I/II_large"/>
</dbReference>
<dbReference type="InterPro" id="IPR015421">
    <property type="entry name" value="PyrdxlP-dep_Trfase_major"/>
</dbReference>
<evidence type="ECO:0000256" key="4">
    <source>
        <dbReference type="ARBA" id="ARBA00022898"/>
    </source>
</evidence>
<proteinExistence type="inferred from homology"/>
<dbReference type="Gene3D" id="1.10.10.10">
    <property type="entry name" value="Winged helix-like DNA-binding domain superfamily/Winged helix DNA-binding domain"/>
    <property type="match status" value="1"/>
</dbReference>
<name>A0A2K4FE21_9STAP</name>
<dbReference type="AlphaFoldDB" id="A0A2K4FE21"/>
<evidence type="ECO:0000256" key="2">
    <source>
        <dbReference type="ARBA" id="ARBA00005384"/>
    </source>
</evidence>
<dbReference type="CDD" id="cd07377">
    <property type="entry name" value="WHTH_GntR"/>
    <property type="match status" value="1"/>
</dbReference>
<accession>A0A2K4FE21</accession>
<keyword evidence="10" id="KW-1185">Reference proteome</keyword>
<dbReference type="GO" id="GO:0008483">
    <property type="term" value="F:transaminase activity"/>
    <property type="evidence" value="ECO:0007669"/>
    <property type="project" value="UniProtKB-KW"/>
</dbReference>
<evidence type="ECO:0000313" key="9">
    <source>
        <dbReference type="EMBL" id="POA09185.1"/>
    </source>
</evidence>
<evidence type="ECO:0000259" key="8">
    <source>
        <dbReference type="PROSITE" id="PS50949"/>
    </source>
</evidence>
<dbReference type="SUPFAM" id="SSF46785">
    <property type="entry name" value="Winged helix' DNA-binding domain"/>
    <property type="match status" value="1"/>
</dbReference>
<dbReference type="PANTHER" id="PTHR46577">
    <property type="entry name" value="HTH-TYPE TRANSCRIPTIONAL REGULATORY PROTEIN GABR"/>
    <property type="match status" value="1"/>
</dbReference>
<organism evidence="9 10">
    <name type="scientific">Staphylococcus argensis</name>
    <dbReference type="NCBI Taxonomy" id="1607738"/>
    <lineage>
        <taxon>Bacteria</taxon>
        <taxon>Bacillati</taxon>
        <taxon>Bacillota</taxon>
        <taxon>Bacilli</taxon>
        <taxon>Bacillales</taxon>
        <taxon>Staphylococcaceae</taxon>
        <taxon>Staphylococcus</taxon>
    </lineage>
</organism>
<evidence type="ECO:0000256" key="5">
    <source>
        <dbReference type="ARBA" id="ARBA00023015"/>
    </source>
</evidence>
<dbReference type="RefSeq" id="WP_103370622.1">
    <property type="nucleotide sequence ID" value="NZ_CBCRVO010000001.1"/>
</dbReference>
<dbReference type="Gene3D" id="3.40.640.10">
    <property type="entry name" value="Type I PLP-dependent aspartate aminotransferase-like (Major domain)"/>
    <property type="match status" value="1"/>
</dbReference>
<evidence type="ECO:0000256" key="3">
    <source>
        <dbReference type="ARBA" id="ARBA00022576"/>
    </source>
</evidence>
<dbReference type="OrthoDB" id="9808770at2"/>
<evidence type="ECO:0000256" key="1">
    <source>
        <dbReference type="ARBA" id="ARBA00001933"/>
    </source>
</evidence>
<keyword evidence="9" id="KW-0808">Transferase</keyword>
<evidence type="ECO:0000313" key="10">
    <source>
        <dbReference type="Proteomes" id="UP000242712"/>
    </source>
</evidence>
<dbReference type="EMBL" id="PPPX01000001">
    <property type="protein sequence ID" value="POA09185.1"/>
    <property type="molecule type" value="Genomic_DNA"/>
</dbReference>
<comment type="cofactor">
    <cofactor evidence="1">
        <name>pyridoxal 5'-phosphate</name>
        <dbReference type="ChEBI" id="CHEBI:597326"/>
    </cofactor>
</comment>
<dbReference type="Proteomes" id="UP000242712">
    <property type="component" value="Unassembled WGS sequence"/>
</dbReference>
<dbReference type="GO" id="GO:0003700">
    <property type="term" value="F:DNA-binding transcription factor activity"/>
    <property type="evidence" value="ECO:0007669"/>
    <property type="project" value="InterPro"/>
</dbReference>
<evidence type="ECO:0000256" key="6">
    <source>
        <dbReference type="ARBA" id="ARBA00023125"/>
    </source>
</evidence>
<dbReference type="GO" id="GO:0030170">
    <property type="term" value="F:pyridoxal phosphate binding"/>
    <property type="evidence" value="ECO:0007669"/>
    <property type="project" value="InterPro"/>
</dbReference>
<keyword evidence="6" id="KW-0238">DNA-binding</keyword>
<sequence length="460" mass="53166">MSASPLYIKLYEDLKQQIIEGQYQSGDKFPSKRALQHHLSVSNTTIEHAYQFLLDEGYIYSKPRSGFYVSDIESLPAIPSDDFPFVMNEDEFESGTMNERPTQYQYEFNLSEIDAEYFPLQQFRKAARDVFDESHLSLLHHGHPQGEGILRQQIAHYIFNSRGVTSHPNQIIIGSSTEQLINLLTDILDDSQFIIEQPSYPPIKQVLDKKSIPYIQNEVTSTGMRMDNLYDVPNNIVYVTPSHQFPTGYVMNLKKRTRLIQWAQQQGDRYIIEDDYDSEFRYFGKPISALQSLDTKDKVIYLSTFSKSLFPSCRIAYMTLPKVLLERYQALPHKGRNTVPVHLQHIVAHFMQGGSFERHLNKMRKVYQDKLTFILEQIQQYDDQLIVDGTLTGMHFTLTVDNGLSLEECIARAEAQHLRIIPFNRYDNTETKPKFIIGYGGIPFDQLEAHTNALIEALVI</sequence>
<feature type="domain" description="HTH gntR-type" evidence="8">
    <location>
        <begin position="4"/>
        <end position="72"/>
    </location>
</feature>
<dbReference type="SMART" id="SM00345">
    <property type="entry name" value="HTH_GNTR"/>
    <property type="match status" value="1"/>
</dbReference>
<dbReference type="GeneID" id="98296728"/>
<evidence type="ECO:0000256" key="7">
    <source>
        <dbReference type="ARBA" id="ARBA00023163"/>
    </source>
</evidence>
<dbReference type="InterPro" id="IPR051446">
    <property type="entry name" value="HTH_trans_reg/aminotransferase"/>
</dbReference>
<keyword evidence="7" id="KW-0804">Transcription</keyword>
<protein>
    <submittedName>
        <fullName evidence="9">PLP-dependent aminotransferase family protein</fullName>
    </submittedName>
</protein>
<dbReference type="GO" id="GO:0003677">
    <property type="term" value="F:DNA binding"/>
    <property type="evidence" value="ECO:0007669"/>
    <property type="project" value="UniProtKB-KW"/>
</dbReference>
<keyword evidence="5" id="KW-0805">Transcription regulation</keyword>
<dbReference type="Pfam" id="PF00155">
    <property type="entry name" value="Aminotran_1_2"/>
    <property type="match status" value="1"/>
</dbReference>
<keyword evidence="4" id="KW-0663">Pyridoxal phosphate</keyword>
<dbReference type="InterPro" id="IPR036388">
    <property type="entry name" value="WH-like_DNA-bd_sf"/>
</dbReference>
<dbReference type="InterPro" id="IPR036390">
    <property type="entry name" value="WH_DNA-bd_sf"/>
</dbReference>
<dbReference type="Pfam" id="PF00392">
    <property type="entry name" value="GntR"/>
    <property type="match status" value="1"/>
</dbReference>
<dbReference type="PANTHER" id="PTHR46577:SF1">
    <property type="entry name" value="HTH-TYPE TRANSCRIPTIONAL REGULATORY PROTEIN GABR"/>
    <property type="match status" value="1"/>
</dbReference>
<comment type="similarity">
    <text evidence="2">In the C-terminal section; belongs to the class-I pyridoxal-phosphate-dependent aminotransferase family.</text>
</comment>
<dbReference type="PROSITE" id="PS50949">
    <property type="entry name" value="HTH_GNTR"/>
    <property type="match status" value="1"/>
</dbReference>